<organism evidence="3 4">
    <name type="scientific">Marasmius crinis-equi</name>
    <dbReference type="NCBI Taxonomy" id="585013"/>
    <lineage>
        <taxon>Eukaryota</taxon>
        <taxon>Fungi</taxon>
        <taxon>Dikarya</taxon>
        <taxon>Basidiomycota</taxon>
        <taxon>Agaricomycotina</taxon>
        <taxon>Agaricomycetes</taxon>
        <taxon>Agaricomycetidae</taxon>
        <taxon>Agaricales</taxon>
        <taxon>Marasmiineae</taxon>
        <taxon>Marasmiaceae</taxon>
        <taxon>Marasmius</taxon>
    </lineage>
</organism>
<evidence type="ECO:0000313" key="4">
    <source>
        <dbReference type="Proteomes" id="UP001465976"/>
    </source>
</evidence>
<accession>A0ABR3EMU8</accession>
<keyword evidence="2" id="KW-1133">Transmembrane helix</keyword>
<reference evidence="3 4" key="1">
    <citation type="submission" date="2024-02" db="EMBL/GenBank/DDBJ databases">
        <title>A draft genome for the cacao thread blight pathogen Marasmius crinis-equi.</title>
        <authorList>
            <person name="Cohen S.P."/>
            <person name="Baruah I.K."/>
            <person name="Amoako-Attah I."/>
            <person name="Bukari Y."/>
            <person name="Meinhardt L.W."/>
            <person name="Bailey B.A."/>
        </authorList>
    </citation>
    <scope>NUCLEOTIDE SEQUENCE [LARGE SCALE GENOMIC DNA]</scope>
    <source>
        <strain evidence="3 4">GH-76</strain>
    </source>
</reference>
<dbReference type="InterPro" id="IPR040521">
    <property type="entry name" value="KDZ"/>
</dbReference>
<feature type="compositionally biased region" description="Pro residues" evidence="1">
    <location>
        <begin position="394"/>
        <end position="405"/>
    </location>
</feature>
<evidence type="ECO:0000256" key="1">
    <source>
        <dbReference type="SAM" id="MobiDB-lite"/>
    </source>
</evidence>
<keyword evidence="2" id="KW-0812">Transmembrane</keyword>
<dbReference type="Proteomes" id="UP001465976">
    <property type="component" value="Unassembled WGS sequence"/>
</dbReference>
<gene>
    <name evidence="3" type="ORF">V5O48_017832</name>
</gene>
<dbReference type="Pfam" id="PF18758">
    <property type="entry name" value="KDZ"/>
    <property type="match status" value="1"/>
</dbReference>
<feature type="transmembrane region" description="Helical" evidence="2">
    <location>
        <begin position="484"/>
        <end position="505"/>
    </location>
</feature>
<keyword evidence="2" id="KW-0472">Membrane</keyword>
<protein>
    <submittedName>
        <fullName evidence="3">Uncharacterized protein</fullName>
    </submittedName>
</protein>
<proteinExistence type="predicted"/>
<name>A0ABR3EMU8_9AGAR</name>
<evidence type="ECO:0000313" key="3">
    <source>
        <dbReference type="EMBL" id="KAL0564221.1"/>
    </source>
</evidence>
<sequence length="515" mass="58420">MAPRWHTGSGHSKKYYADDHEPFTIEKVITPNFKTAEQWAEEWKRYFQMVVVMLYIHCSLDIHFMNDVNALPLDDDDPDWSDEAIHDLPLPPGEEGLYHSHDGQAVYNNVLESLLQGKKRRKDGCTWRDRTERQTQAWARQHDALVDAYLVYKAHGVPVPQPNAEEWDMEVATFYPHPIANHSQNYGPRQFYTYPNTQSKNETLRYNGFIGGSPELPTIAFDLEVLDLYRQLHRVCPSLSIEAYSCALLHLHALPRRRHLEDQLRIAYDEYLAIQRDVEKQIKHALGWDSDEYQINNICSPCMYEVEGKASLSPCMLLAMDANFSLKMVDSDHKHGQARTDTQIFSDPRWLDDDEVDIFKDEVKTAQQRAKGKGKGKRKGKGKGKGKSNVQPPQATPSPLLPDPPSTSYHSDSDSDQSNAETANSDVSMESGSPPPQPDPGNPATSSGDGIAWLDELETDELAKCVDTCVQQWKAAAPEDQKRMFAFFAITGVFVAVCWHDHLVVMCDMRKSGEL</sequence>
<feature type="compositionally biased region" description="Polar residues" evidence="1">
    <location>
        <begin position="416"/>
        <end position="431"/>
    </location>
</feature>
<dbReference type="EMBL" id="JBAHYK010002918">
    <property type="protein sequence ID" value="KAL0564221.1"/>
    <property type="molecule type" value="Genomic_DNA"/>
</dbReference>
<keyword evidence="4" id="KW-1185">Reference proteome</keyword>
<dbReference type="PANTHER" id="PTHR33096">
    <property type="entry name" value="CXC2 DOMAIN-CONTAINING PROTEIN"/>
    <property type="match status" value="1"/>
</dbReference>
<feature type="region of interest" description="Disordered" evidence="1">
    <location>
        <begin position="365"/>
        <end position="450"/>
    </location>
</feature>
<evidence type="ECO:0000256" key="2">
    <source>
        <dbReference type="SAM" id="Phobius"/>
    </source>
</evidence>
<comment type="caution">
    <text evidence="3">The sequence shown here is derived from an EMBL/GenBank/DDBJ whole genome shotgun (WGS) entry which is preliminary data.</text>
</comment>
<feature type="compositionally biased region" description="Basic residues" evidence="1">
    <location>
        <begin position="370"/>
        <end position="386"/>
    </location>
</feature>
<dbReference type="PANTHER" id="PTHR33096:SF1">
    <property type="entry name" value="CXC1-LIKE CYSTEINE CLUSTER ASSOCIATED WITH KDZ TRANSPOSASES DOMAIN-CONTAINING PROTEIN"/>
    <property type="match status" value="1"/>
</dbReference>